<evidence type="ECO:0000313" key="3">
    <source>
        <dbReference type="Proteomes" id="UP000521199"/>
    </source>
</evidence>
<evidence type="ECO:0000256" key="1">
    <source>
        <dbReference type="SAM" id="SignalP"/>
    </source>
</evidence>
<feature type="signal peptide" evidence="1">
    <location>
        <begin position="1"/>
        <end position="22"/>
    </location>
</feature>
<accession>A0A7W8D5K0</accession>
<gene>
    <name evidence="2" type="ORF">HNQ52_000638</name>
</gene>
<reference evidence="2 3" key="1">
    <citation type="submission" date="2020-08" db="EMBL/GenBank/DDBJ databases">
        <title>Genomic Encyclopedia of Type Strains, Phase IV (KMG-IV): sequencing the most valuable type-strain genomes for metagenomic binning, comparative biology and taxonomic classification.</title>
        <authorList>
            <person name="Goeker M."/>
        </authorList>
    </citation>
    <scope>NUCLEOTIDE SEQUENCE [LARGE SCALE GENOMIC DNA]</scope>
    <source>
        <strain evidence="2 3">DSM 24163</strain>
    </source>
</reference>
<comment type="caution">
    <text evidence="2">The sequence shown here is derived from an EMBL/GenBank/DDBJ whole genome shotgun (WGS) entry which is preliminary data.</text>
</comment>
<proteinExistence type="predicted"/>
<evidence type="ECO:0000313" key="2">
    <source>
        <dbReference type="EMBL" id="MBB5207122.1"/>
    </source>
</evidence>
<sequence>MRKFVVRGMLPLVAALVSPAHARVAEMQVDTLVTPLATAEGISVRLQWPDGRDSGDLVLQAKRLVIGESGYAFRNLRWTCTATRTAPERLACDGELRAANAPASSLRAQWTAGQLELQLTQAKSTVGLVGPARAASPTVDAASARTVPSGSTTPSAGNASDWTVAVARMPAAWLAPLLAGLWPDGSITGGTVDATWSVGTRSDGTLVAGGPLAVAGLGIDTADGTLAAASLDAGGRVHLQWGATTRIDADLAVRGGELLAGAVYANLPETPIDVGWTLAGSGTAWALERAVWSDPGVFDVQATAALDTEADAALRALDARFAVPDAALATPRYFESLLGSVGLAGLRARGALRGRVLLDAGGLRQLELAPSALDLDDADRRFGVEGLDGTLRLTAADGDSTLGWRAAHVHGIALGATRLALRSGGMGLALAQPATIPALGGSIVLPKFSWRRAADAGESAAFDLALTLRDIDLRQLSAALGWPAFSGTLSGDIPGVRYADSVIDLQGGLTLRLFDGSMRIDALTLERPFGVAPTMTAAIAFDNLDLKPLTGAFGFGEITGRLGGHVRGLRLVDWTPVAFDARFETSTSAKDPRRISQRAVRDLTEVGGGGIAAGLQAQVLKVFQTFGYARIGLSCTLANDVCRMGGLDGGDGGYTIVEGAGLPRVTVVGHQRQVDWPVLVARLKAATEGQAPIID</sequence>
<keyword evidence="1" id="KW-0732">Signal</keyword>
<keyword evidence="3" id="KW-1185">Reference proteome</keyword>
<organism evidence="2 3">
    <name type="scientific">Chiayiivirga flava</name>
    <dbReference type="NCBI Taxonomy" id="659595"/>
    <lineage>
        <taxon>Bacteria</taxon>
        <taxon>Pseudomonadati</taxon>
        <taxon>Pseudomonadota</taxon>
        <taxon>Gammaproteobacteria</taxon>
        <taxon>Lysobacterales</taxon>
        <taxon>Lysobacteraceae</taxon>
        <taxon>Chiayiivirga</taxon>
    </lineage>
</organism>
<dbReference type="Proteomes" id="UP000521199">
    <property type="component" value="Unassembled WGS sequence"/>
</dbReference>
<protein>
    <recommendedName>
        <fullName evidence="4">Dicarboxylate transport domain-containing protein</fullName>
    </recommendedName>
</protein>
<dbReference type="EMBL" id="JACHHP010000001">
    <property type="protein sequence ID" value="MBB5207122.1"/>
    <property type="molecule type" value="Genomic_DNA"/>
</dbReference>
<dbReference type="RefSeq" id="WP_183959633.1">
    <property type="nucleotide sequence ID" value="NZ_JACHHP010000001.1"/>
</dbReference>
<name>A0A7W8D5K0_9GAMM</name>
<evidence type="ECO:0008006" key="4">
    <source>
        <dbReference type="Google" id="ProtNLM"/>
    </source>
</evidence>
<dbReference type="AlphaFoldDB" id="A0A7W8D5K0"/>
<feature type="chain" id="PRO_5030535417" description="Dicarboxylate transport domain-containing protein" evidence="1">
    <location>
        <begin position="23"/>
        <end position="695"/>
    </location>
</feature>